<evidence type="ECO:0000256" key="1">
    <source>
        <dbReference type="ARBA" id="ARBA00022741"/>
    </source>
</evidence>
<evidence type="ECO:0000256" key="3">
    <source>
        <dbReference type="ARBA" id="ARBA00023015"/>
    </source>
</evidence>
<protein>
    <submittedName>
        <fullName evidence="9">Sigma-54 dependent transcriptional regulator</fullName>
    </submittedName>
</protein>
<keyword evidence="10" id="KW-1185">Reference proteome</keyword>
<evidence type="ECO:0000256" key="5">
    <source>
        <dbReference type="ARBA" id="ARBA00023163"/>
    </source>
</evidence>
<dbReference type="Pfam" id="PF00072">
    <property type="entry name" value="Response_reg"/>
    <property type="match status" value="1"/>
</dbReference>
<dbReference type="InterPro" id="IPR011006">
    <property type="entry name" value="CheY-like_superfamily"/>
</dbReference>
<organism evidence="9 10">
    <name type="scientific">Pseudoalteromonas neustonica</name>
    <dbReference type="NCBI Taxonomy" id="1840331"/>
    <lineage>
        <taxon>Bacteria</taxon>
        <taxon>Pseudomonadati</taxon>
        <taxon>Pseudomonadota</taxon>
        <taxon>Gammaproteobacteria</taxon>
        <taxon>Alteromonadales</taxon>
        <taxon>Pseudoalteromonadaceae</taxon>
        <taxon>Pseudoalteromonas</taxon>
    </lineage>
</organism>
<dbReference type="PROSITE" id="PS50110">
    <property type="entry name" value="RESPONSE_REGULATORY"/>
    <property type="match status" value="1"/>
</dbReference>
<dbReference type="Pfam" id="PF25601">
    <property type="entry name" value="AAA_lid_14"/>
    <property type="match status" value="1"/>
</dbReference>
<evidence type="ECO:0000259" key="7">
    <source>
        <dbReference type="PROSITE" id="PS50045"/>
    </source>
</evidence>
<dbReference type="SUPFAM" id="SSF46689">
    <property type="entry name" value="Homeodomain-like"/>
    <property type="match status" value="1"/>
</dbReference>
<dbReference type="Gene3D" id="1.10.8.60">
    <property type="match status" value="1"/>
</dbReference>
<evidence type="ECO:0000313" key="9">
    <source>
        <dbReference type="EMBL" id="MEM5552311.1"/>
    </source>
</evidence>
<dbReference type="PROSITE" id="PS50045">
    <property type="entry name" value="SIGMA54_INTERACT_4"/>
    <property type="match status" value="1"/>
</dbReference>
<keyword evidence="5" id="KW-0804">Transcription</keyword>
<reference evidence="9 10" key="1">
    <citation type="submission" date="2024-03" db="EMBL/GenBank/DDBJ databases">
        <title>Community enrichment and isolation of bacterial strains for fucoidan degradation.</title>
        <authorList>
            <person name="Sichert A."/>
        </authorList>
    </citation>
    <scope>NUCLEOTIDE SEQUENCE [LARGE SCALE GENOMIC DNA]</scope>
    <source>
        <strain evidence="9 10">AS81</strain>
    </source>
</reference>
<dbReference type="Pfam" id="PF00158">
    <property type="entry name" value="Sigma54_activat"/>
    <property type="match status" value="1"/>
</dbReference>
<dbReference type="SUPFAM" id="SSF52172">
    <property type="entry name" value="CheY-like"/>
    <property type="match status" value="1"/>
</dbReference>
<dbReference type="InterPro" id="IPR025944">
    <property type="entry name" value="Sigma_54_int_dom_CS"/>
</dbReference>
<keyword evidence="3" id="KW-0805">Transcription regulation</keyword>
<dbReference type="Proteomes" id="UP001388366">
    <property type="component" value="Unassembled WGS sequence"/>
</dbReference>
<dbReference type="InterPro" id="IPR002078">
    <property type="entry name" value="Sigma_54_int"/>
</dbReference>
<evidence type="ECO:0000256" key="4">
    <source>
        <dbReference type="ARBA" id="ARBA00023125"/>
    </source>
</evidence>
<comment type="caution">
    <text evidence="9">The sequence shown here is derived from an EMBL/GenBank/DDBJ whole genome shotgun (WGS) entry which is preliminary data.</text>
</comment>
<dbReference type="InterPro" id="IPR058031">
    <property type="entry name" value="AAA_lid_NorR"/>
</dbReference>
<dbReference type="EMBL" id="JBBMQU010000035">
    <property type="protein sequence ID" value="MEM5552311.1"/>
    <property type="molecule type" value="Genomic_DNA"/>
</dbReference>
<proteinExistence type="predicted"/>
<dbReference type="SUPFAM" id="SSF52540">
    <property type="entry name" value="P-loop containing nucleoside triphosphate hydrolases"/>
    <property type="match status" value="1"/>
</dbReference>
<dbReference type="InterPro" id="IPR009057">
    <property type="entry name" value="Homeodomain-like_sf"/>
</dbReference>
<name>A0ABU9U5J1_9GAMM</name>
<feature type="domain" description="Sigma-54 factor interaction" evidence="7">
    <location>
        <begin position="156"/>
        <end position="385"/>
    </location>
</feature>
<dbReference type="PROSITE" id="PS00676">
    <property type="entry name" value="SIGMA54_INTERACT_2"/>
    <property type="match status" value="1"/>
</dbReference>
<dbReference type="InterPro" id="IPR001789">
    <property type="entry name" value="Sig_transdc_resp-reg_receiver"/>
</dbReference>
<sequence>MTPNTPSILVADDDANVLIALKMLLKSEGFEVTTVEKPFDVLQLLKRKDFACVLMDLNYHRDTTSGHEGFELLTAIRELDEQVPVIVMTGFSSIDIAVASMQLGAVDFIQKPWKNNDLITKVNAQIKLSTLTRQGQRLTQENALLKQESQLPKSQIISQSSAMQSIINQLERLALSDMNIIFTGENGTGKSMLANYLHQCSARAQQAFLSVNMGAISENLFESEMFGHIKGAFTDSKETRIGRFEMADNGTIFLDEIANIPLSQQAKLLRVLEERQFEKVGSSKTQKINVRLVSATNADLPSLIEQGQFRQDLLYRLNTAEIRIPALRDRTADILPLAHYFQTQFCEKYRLSCKPFSKGAIKALHSYHWPGNIRELSHIIERALFLAQHDEIQVSDLGLATQDKPEAFAFDEATLDDIESHVIKKRLALFDNKAHETALSLGLSRSAYYRRLDKYKLLYDEN</sequence>
<dbReference type="InterPro" id="IPR003593">
    <property type="entry name" value="AAA+_ATPase"/>
</dbReference>
<gene>
    <name evidence="9" type="ORF">WNY63_16425</name>
</gene>
<dbReference type="SMART" id="SM00382">
    <property type="entry name" value="AAA"/>
    <property type="match status" value="1"/>
</dbReference>
<feature type="modified residue" description="4-aspartylphosphate" evidence="6">
    <location>
        <position position="56"/>
    </location>
</feature>
<keyword evidence="4" id="KW-0238">DNA-binding</keyword>
<dbReference type="Gene3D" id="3.40.50.2300">
    <property type="match status" value="1"/>
</dbReference>
<dbReference type="InterPro" id="IPR027417">
    <property type="entry name" value="P-loop_NTPase"/>
</dbReference>
<accession>A0ABU9U5J1</accession>
<dbReference type="PANTHER" id="PTHR32071">
    <property type="entry name" value="TRANSCRIPTIONAL REGULATORY PROTEIN"/>
    <property type="match status" value="1"/>
</dbReference>
<evidence type="ECO:0000313" key="10">
    <source>
        <dbReference type="Proteomes" id="UP001388366"/>
    </source>
</evidence>
<keyword evidence="1" id="KW-0547">Nucleotide-binding</keyword>
<evidence type="ECO:0000259" key="8">
    <source>
        <dbReference type="PROSITE" id="PS50110"/>
    </source>
</evidence>
<evidence type="ECO:0000256" key="2">
    <source>
        <dbReference type="ARBA" id="ARBA00022840"/>
    </source>
</evidence>
<dbReference type="SMART" id="SM00448">
    <property type="entry name" value="REC"/>
    <property type="match status" value="1"/>
</dbReference>
<dbReference type="InterPro" id="IPR025943">
    <property type="entry name" value="Sigma_54_int_dom_ATP-bd_2"/>
</dbReference>
<dbReference type="CDD" id="cd00009">
    <property type="entry name" value="AAA"/>
    <property type="match status" value="1"/>
</dbReference>
<evidence type="ECO:0000256" key="6">
    <source>
        <dbReference type="PROSITE-ProRule" id="PRU00169"/>
    </source>
</evidence>
<dbReference type="Gene3D" id="3.40.50.300">
    <property type="entry name" value="P-loop containing nucleotide triphosphate hydrolases"/>
    <property type="match status" value="1"/>
</dbReference>
<dbReference type="RefSeq" id="WP_064435302.1">
    <property type="nucleotide sequence ID" value="NZ_BDDS01000001.1"/>
</dbReference>
<dbReference type="Gene3D" id="1.10.10.60">
    <property type="entry name" value="Homeodomain-like"/>
    <property type="match status" value="1"/>
</dbReference>
<dbReference type="PROSITE" id="PS00688">
    <property type="entry name" value="SIGMA54_INTERACT_3"/>
    <property type="match status" value="1"/>
</dbReference>
<keyword evidence="6" id="KW-0597">Phosphoprotein</keyword>
<keyword evidence="2" id="KW-0067">ATP-binding</keyword>
<feature type="domain" description="Response regulatory" evidence="8">
    <location>
        <begin position="7"/>
        <end position="126"/>
    </location>
</feature>